<protein>
    <recommendedName>
        <fullName evidence="1">Peptidase C39 domain-containing protein</fullName>
    </recommendedName>
</protein>
<organism evidence="2 3">
    <name type="scientific">Spiroplasma ixodetis</name>
    <dbReference type="NCBI Taxonomy" id="2141"/>
    <lineage>
        <taxon>Bacteria</taxon>
        <taxon>Bacillati</taxon>
        <taxon>Mycoplasmatota</taxon>
        <taxon>Mollicutes</taxon>
        <taxon>Entomoplasmatales</taxon>
        <taxon>Spiroplasmataceae</taxon>
        <taxon>Spiroplasma</taxon>
    </lineage>
</organism>
<name>A0ABN6SZQ0_9MOLU</name>
<evidence type="ECO:0000313" key="3">
    <source>
        <dbReference type="Proteomes" id="UP001163387"/>
    </source>
</evidence>
<accession>A0ABN6SZQ0</accession>
<feature type="domain" description="Peptidase C39" evidence="1">
    <location>
        <begin position="6"/>
        <end position="106"/>
    </location>
</feature>
<sequence length="142" mass="16776">MLSTSSVRSHIFLTKLGINLLELKQLASNYNLLLKSYNINFDKLKSLIIVKPLIIQIYNANVGFHFVVIYKKKKNKWLVANPEDIELSWKNIEDFAKIFTNVVISTNIINKRTSPHMYLWRKQWNWMSSIILFKLKNNVLHI</sequence>
<keyword evidence="3" id="KW-1185">Reference proteome</keyword>
<evidence type="ECO:0000259" key="1">
    <source>
        <dbReference type="Pfam" id="PF03412"/>
    </source>
</evidence>
<gene>
    <name evidence="2" type="ORF">SHM_22940</name>
</gene>
<dbReference type="InterPro" id="IPR005074">
    <property type="entry name" value="Peptidase_C39"/>
</dbReference>
<dbReference type="EMBL" id="AP026933">
    <property type="protein sequence ID" value="BDT04648.1"/>
    <property type="molecule type" value="Genomic_DNA"/>
</dbReference>
<evidence type="ECO:0000313" key="2">
    <source>
        <dbReference type="EMBL" id="BDT04648.1"/>
    </source>
</evidence>
<dbReference type="Pfam" id="PF03412">
    <property type="entry name" value="Peptidase_C39"/>
    <property type="match status" value="1"/>
</dbReference>
<proteinExistence type="predicted"/>
<dbReference type="Proteomes" id="UP001163387">
    <property type="component" value="Chromosome"/>
</dbReference>
<dbReference type="RefSeq" id="WP_281748361.1">
    <property type="nucleotide sequence ID" value="NZ_AP026933.1"/>
</dbReference>
<dbReference type="Gene3D" id="3.90.70.10">
    <property type="entry name" value="Cysteine proteinases"/>
    <property type="match status" value="1"/>
</dbReference>
<reference evidence="2 3" key="1">
    <citation type="journal article" date="2022" name="Front. Microbiol.">
        <title>Male-killing mechanisms vary between Spiroplasma species.</title>
        <authorList>
            <person name="Arai H."/>
            <person name="Inoue M."/>
            <person name="Kageyama D."/>
        </authorList>
    </citation>
    <scope>NUCLEOTIDE SEQUENCE [LARGE SCALE GENOMIC DNA]</scope>
    <source>
        <strain evidence="3">sHm</strain>
    </source>
</reference>